<dbReference type="GO" id="GO:1990226">
    <property type="term" value="F:histone methyltransferase binding"/>
    <property type="evidence" value="ECO:0007669"/>
    <property type="project" value="Ensembl"/>
</dbReference>
<evidence type="ECO:0000256" key="7">
    <source>
        <dbReference type="ARBA" id="ARBA00022853"/>
    </source>
</evidence>
<evidence type="ECO:0000256" key="3">
    <source>
        <dbReference type="ARBA" id="ARBA00022723"/>
    </source>
</evidence>
<dbReference type="Pfam" id="PF14061">
    <property type="entry name" value="Mtf2_C"/>
    <property type="match status" value="1"/>
</dbReference>
<feature type="region of interest" description="Disordered" evidence="10">
    <location>
        <begin position="522"/>
        <end position="638"/>
    </location>
</feature>
<dbReference type="Pfam" id="PF00628">
    <property type="entry name" value="PHD"/>
    <property type="match status" value="1"/>
</dbReference>
<evidence type="ECO:0000313" key="12">
    <source>
        <dbReference type="Ensembl" id="ENSPMRP00000002186.1"/>
    </source>
</evidence>
<organism evidence="12 13">
    <name type="scientific">Podarcis muralis</name>
    <name type="common">Wall lizard</name>
    <name type="synonym">Lacerta muralis</name>
    <dbReference type="NCBI Taxonomy" id="64176"/>
    <lineage>
        <taxon>Eukaryota</taxon>
        <taxon>Metazoa</taxon>
        <taxon>Chordata</taxon>
        <taxon>Craniata</taxon>
        <taxon>Vertebrata</taxon>
        <taxon>Euteleostomi</taxon>
        <taxon>Lepidosauria</taxon>
        <taxon>Squamata</taxon>
        <taxon>Bifurcata</taxon>
        <taxon>Unidentata</taxon>
        <taxon>Episquamata</taxon>
        <taxon>Laterata</taxon>
        <taxon>Lacertibaenia</taxon>
        <taxon>Lacertidae</taxon>
        <taxon>Podarcis</taxon>
    </lineage>
</organism>
<dbReference type="FunFam" id="3.90.980.20:FF:000003">
    <property type="entry name" value="Putative PHD finger protein 1"/>
    <property type="match status" value="1"/>
</dbReference>
<feature type="region of interest" description="Disordered" evidence="10">
    <location>
        <begin position="1"/>
        <end position="159"/>
    </location>
</feature>
<dbReference type="CDD" id="cd15582">
    <property type="entry name" value="PHD2_PHF1"/>
    <property type="match status" value="1"/>
</dbReference>
<feature type="compositionally biased region" description="Pro residues" evidence="10">
    <location>
        <begin position="209"/>
        <end position="222"/>
    </location>
</feature>
<feature type="domain" description="PHD-type" evidence="11">
    <location>
        <begin position="281"/>
        <end position="331"/>
    </location>
</feature>
<evidence type="ECO:0000256" key="4">
    <source>
        <dbReference type="ARBA" id="ARBA00022737"/>
    </source>
</evidence>
<accession>A0A670HRK7</accession>
<name>A0A670HRK7_PODMU</name>
<feature type="compositionally biased region" description="Basic and acidic residues" evidence="10">
    <location>
        <begin position="1"/>
        <end position="10"/>
    </location>
</feature>
<gene>
    <name evidence="12" type="primary">PHF1</name>
</gene>
<reference evidence="12" key="2">
    <citation type="submission" date="2025-08" db="UniProtKB">
        <authorList>
            <consortium name="Ensembl"/>
        </authorList>
    </citation>
    <scope>IDENTIFICATION</scope>
</reference>
<dbReference type="PROSITE" id="PS01359">
    <property type="entry name" value="ZF_PHD_1"/>
    <property type="match status" value="1"/>
</dbReference>
<dbReference type="SUPFAM" id="SSF63748">
    <property type="entry name" value="Tudor/PWWP/MBT"/>
    <property type="match status" value="1"/>
</dbReference>
<dbReference type="CDD" id="cd15500">
    <property type="entry name" value="PHD1_PHF1"/>
    <property type="match status" value="1"/>
</dbReference>
<dbReference type="InterPro" id="IPR001965">
    <property type="entry name" value="Znf_PHD"/>
</dbReference>
<dbReference type="GO" id="GO:0035861">
    <property type="term" value="C:site of double-strand break"/>
    <property type="evidence" value="ECO:0007669"/>
    <property type="project" value="Ensembl"/>
</dbReference>
<keyword evidence="3" id="KW-0479">Metal-binding</keyword>
<dbReference type="InterPro" id="IPR047399">
    <property type="entry name" value="Tudor_PHF1"/>
</dbReference>
<evidence type="ECO:0000256" key="10">
    <source>
        <dbReference type="SAM" id="MobiDB-lite"/>
    </source>
</evidence>
<dbReference type="GO" id="GO:0008270">
    <property type="term" value="F:zinc ion binding"/>
    <property type="evidence" value="ECO:0007669"/>
    <property type="project" value="UniProtKB-KW"/>
</dbReference>
<feature type="compositionally biased region" description="Basic and acidic residues" evidence="10">
    <location>
        <begin position="111"/>
        <end position="129"/>
    </location>
</feature>
<dbReference type="GeneTree" id="ENSGT00950000183180"/>
<comment type="subcellular location">
    <subcellularLocation>
        <location evidence="1">Nucleus</location>
    </subcellularLocation>
</comment>
<dbReference type="GO" id="GO:0140861">
    <property type="term" value="P:DNA repair-dependent chromatin remodeling"/>
    <property type="evidence" value="ECO:0007669"/>
    <property type="project" value="Ensembl"/>
</dbReference>
<proteinExistence type="inferred from homology"/>
<dbReference type="GO" id="GO:0042802">
    <property type="term" value="F:identical protein binding"/>
    <property type="evidence" value="ECO:0007669"/>
    <property type="project" value="Ensembl"/>
</dbReference>
<dbReference type="SUPFAM" id="SSF57903">
    <property type="entry name" value="FYVE/PHD zinc finger"/>
    <property type="match status" value="2"/>
</dbReference>
<dbReference type="InterPro" id="IPR019786">
    <property type="entry name" value="Zinc_finger_PHD-type_CS"/>
</dbReference>
<dbReference type="GO" id="GO:0001222">
    <property type="term" value="F:transcription corepressor binding"/>
    <property type="evidence" value="ECO:0007669"/>
    <property type="project" value="Ensembl"/>
</dbReference>
<dbReference type="GO" id="GO:0005813">
    <property type="term" value="C:centrosome"/>
    <property type="evidence" value="ECO:0007669"/>
    <property type="project" value="Ensembl"/>
</dbReference>
<feature type="region of interest" description="Disordered" evidence="10">
    <location>
        <begin position="172"/>
        <end position="223"/>
    </location>
</feature>
<dbReference type="Proteomes" id="UP000472272">
    <property type="component" value="Chromosome 2"/>
</dbReference>
<reference evidence="12" key="3">
    <citation type="submission" date="2025-09" db="UniProtKB">
        <authorList>
            <consortium name="Ensembl"/>
        </authorList>
    </citation>
    <scope>IDENTIFICATION</scope>
</reference>
<dbReference type="GO" id="GO:0003677">
    <property type="term" value="F:DNA binding"/>
    <property type="evidence" value="ECO:0007669"/>
    <property type="project" value="TreeGrafter"/>
</dbReference>
<feature type="region of interest" description="Disordered" evidence="10">
    <location>
        <begin position="665"/>
        <end position="707"/>
    </location>
</feature>
<dbReference type="InterPro" id="IPR031202">
    <property type="entry name" value="PHF1_PDH-finger1"/>
</dbReference>
<dbReference type="InterPro" id="IPR047010">
    <property type="entry name" value="PHF1_PHD-finger2"/>
</dbReference>
<dbReference type="Ensembl" id="ENSPMRT00000002329.1">
    <property type="protein sequence ID" value="ENSPMRP00000002186.1"/>
    <property type="gene ID" value="ENSPMRG00000001595.1"/>
</dbReference>
<evidence type="ECO:0000256" key="9">
    <source>
        <dbReference type="PROSITE-ProRule" id="PRU00146"/>
    </source>
</evidence>
<feature type="compositionally biased region" description="Polar residues" evidence="10">
    <location>
        <begin position="665"/>
        <end position="676"/>
    </location>
</feature>
<dbReference type="InterPro" id="IPR025894">
    <property type="entry name" value="Mtf2_C_dom"/>
</dbReference>
<dbReference type="OMA" id="CLERERH"/>
<dbReference type="GO" id="GO:0140002">
    <property type="term" value="F:histone H3K4me3 reader activity"/>
    <property type="evidence" value="ECO:0007669"/>
    <property type="project" value="Ensembl"/>
</dbReference>
<sequence length="780" mass="84883">MARRREEETNPRAGPALCVLRQRPGRVAAQPRAAPKSLLGARPERTTHCARAPPKKAPEPASAGRSVGGRASGSACACRGRPRPSMATAAARRKRGGAGPAPQGRGLRRGGAREISGERDQCLERERHKQTNRRGPPGEAGGARLGNRQPFHRCSPPSWTPACPSAQVGRNVMASEPPATPASARLTRTSARLTSGPWKRPAAGSGGAPPSPGGPSAAPPGWPRFWEGQDVLARWTDGLLYLGTIKKVDPLRQVCLVQFEDDSQFLVLWKDINPAAVPGEEQSCCVCHSEAVSPDNRLVRCEKCSHAYHQECHLPRVLSDGAWTCRQCVFAVATKRGGALKKGPYAKAMLGMKLVLPYQLKSLEWDAEHLANRQQCYCYCGGPGEWNLKMLQCRCCAQWFHEACTQCLSKPLLYGDRFYVFECCVCTGGPESVRRLPLRWVDVAHLILYHLSICCKKKYFDFEREILPFASENWDSLLLGELSDTPKGERYSQLLNALTGHKDRFISGKEIKKRKGLFGLHCRVPPPAPQGADGSGDAPRTPFIAGSSFLSGQGRRGKGLERPRAGRRGQPRQQPQRRRKGQPPAPSGSGGQWAQQQEEQQQQRSTRERERLERALTQEVVQHPVSANQSYGGYGGTSSSYNFRRTDARCQESAPIRMFASFHPSANTAGTLSTNSGAPQDPGDAAPAERGSPERSPGDDGPAPRTLLRRHSVPLAPKRPPQAAPAPSALCVAPGGPTSSGYFGPMGRLARGEAVRILARRVTTEGTVQYLVEWEGGSMF</sequence>
<dbReference type="InterPro" id="IPR040477">
    <property type="entry name" value="KDM4-like_Tudor"/>
</dbReference>
<evidence type="ECO:0000256" key="6">
    <source>
        <dbReference type="ARBA" id="ARBA00022833"/>
    </source>
</evidence>
<keyword evidence="7" id="KW-0156">Chromatin regulator</keyword>
<dbReference type="GO" id="GO:0045814">
    <property type="term" value="P:negative regulation of gene expression, epigenetic"/>
    <property type="evidence" value="ECO:0007669"/>
    <property type="project" value="TreeGrafter"/>
</dbReference>
<dbReference type="Gene3D" id="3.30.40.10">
    <property type="entry name" value="Zinc/RING finger domain, C3HC4 (zinc finger)"/>
    <property type="match status" value="1"/>
</dbReference>
<dbReference type="Gene3D" id="2.30.30.140">
    <property type="match status" value="1"/>
</dbReference>
<evidence type="ECO:0000313" key="13">
    <source>
        <dbReference type="Proteomes" id="UP000472272"/>
    </source>
</evidence>
<dbReference type="InterPro" id="IPR013083">
    <property type="entry name" value="Znf_RING/FYVE/PHD"/>
</dbReference>
<dbReference type="InterPro" id="IPR019787">
    <property type="entry name" value="Znf_PHD-finger"/>
</dbReference>
<evidence type="ECO:0000256" key="2">
    <source>
        <dbReference type="ARBA" id="ARBA00008084"/>
    </source>
</evidence>
<dbReference type="GO" id="GO:0140003">
    <property type="term" value="F:histone H3K36me3 reader activity"/>
    <property type="evidence" value="ECO:0007669"/>
    <property type="project" value="Ensembl"/>
</dbReference>
<dbReference type="InterPro" id="IPR011011">
    <property type="entry name" value="Znf_FYVE_PHD"/>
</dbReference>
<dbReference type="CDD" id="cd20449">
    <property type="entry name" value="Tudor_PHF1"/>
    <property type="match status" value="1"/>
</dbReference>
<comment type="similarity">
    <text evidence="2">Belongs to the Polycomblike family.</text>
</comment>
<protein>
    <submittedName>
        <fullName evidence="12">PHD finger protein 1</fullName>
    </submittedName>
</protein>
<feature type="compositionally biased region" description="Low complexity" evidence="10">
    <location>
        <begin position="677"/>
        <end position="688"/>
    </location>
</feature>
<dbReference type="SMART" id="SM00333">
    <property type="entry name" value="TUDOR"/>
    <property type="match status" value="1"/>
</dbReference>
<evidence type="ECO:0000256" key="1">
    <source>
        <dbReference type="ARBA" id="ARBA00004123"/>
    </source>
</evidence>
<evidence type="ECO:0000256" key="5">
    <source>
        <dbReference type="ARBA" id="ARBA00022771"/>
    </source>
</evidence>
<feature type="compositionally biased region" description="Low complexity" evidence="10">
    <location>
        <begin position="592"/>
        <end position="604"/>
    </location>
</feature>
<feature type="compositionally biased region" description="Basic residues" evidence="10">
    <location>
        <begin position="565"/>
        <end position="581"/>
    </location>
</feature>
<keyword evidence="6" id="KW-0862">Zinc</keyword>
<dbReference type="AlphaFoldDB" id="A0A670HRK7"/>
<reference evidence="12 13" key="1">
    <citation type="journal article" date="2019" name="Proc. Natl. Acad. Sci. U.S.A.">
        <title>Regulatory changes in pterin and carotenoid genes underlie balanced color polymorphisms in the wall lizard.</title>
        <authorList>
            <person name="Andrade P."/>
            <person name="Pinho C."/>
            <person name="Perez I de Lanuza G."/>
            <person name="Afonso S."/>
            <person name="Brejcha J."/>
            <person name="Rubin C.J."/>
            <person name="Wallerman O."/>
            <person name="Pereira P."/>
            <person name="Sabatino S.J."/>
            <person name="Bellati A."/>
            <person name="Pellitteri-Rosa D."/>
            <person name="Bosakova Z."/>
            <person name="Bunikis I."/>
            <person name="Carretero M.A."/>
            <person name="Feiner N."/>
            <person name="Marsik P."/>
            <person name="Pauperio F."/>
            <person name="Salvi D."/>
            <person name="Soler L."/>
            <person name="While G.M."/>
            <person name="Uller T."/>
            <person name="Font E."/>
            <person name="Andersson L."/>
            <person name="Carneiro M."/>
        </authorList>
    </citation>
    <scope>NUCLEOTIDE SEQUENCE</scope>
</reference>
<dbReference type="PANTHER" id="PTHR12628:SF11">
    <property type="entry name" value="PHD FINGER PROTEIN 1"/>
    <property type="match status" value="1"/>
</dbReference>
<dbReference type="Gene3D" id="3.90.980.20">
    <property type="match status" value="1"/>
</dbReference>
<dbReference type="GO" id="GO:0003682">
    <property type="term" value="F:chromatin binding"/>
    <property type="evidence" value="ECO:0007669"/>
    <property type="project" value="TreeGrafter"/>
</dbReference>
<keyword evidence="8" id="KW-0539">Nucleus</keyword>
<dbReference type="SMART" id="SM00249">
    <property type="entry name" value="PHD"/>
    <property type="match status" value="2"/>
</dbReference>
<keyword evidence="4" id="KW-0677">Repeat</keyword>
<dbReference type="PROSITE" id="PS50016">
    <property type="entry name" value="ZF_PHD_2"/>
    <property type="match status" value="1"/>
</dbReference>
<feature type="compositionally biased region" description="Basic and acidic residues" evidence="10">
    <location>
        <begin position="605"/>
        <end position="616"/>
    </location>
</feature>
<dbReference type="GO" id="GO:0005829">
    <property type="term" value="C:cytosol"/>
    <property type="evidence" value="ECO:0007669"/>
    <property type="project" value="Ensembl"/>
</dbReference>
<keyword evidence="5 9" id="KW-0863">Zinc-finger</keyword>
<evidence type="ECO:0000256" key="8">
    <source>
        <dbReference type="ARBA" id="ARBA00023242"/>
    </source>
</evidence>
<dbReference type="InterPro" id="IPR002999">
    <property type="entry name" value="Tudor"/>
</dbReference>
<dbReference type="PANTHER" id="PTHR12628">
    <property type="entry name" value="POLYCOMB-LIKE TRANSCRIPTION FACTOR"/>
    <property type="match status" value="1"/>
</dbReference>
<evidence type="ECO:0000259" key="11">
    <source>
        <dbReference type="PROSITE" id="PS50016"/>
    </source>
</evidence>
<dbReference type="GO" id="GO:0035098">
    <property type="term" value="C:ESC/E(Z) complex"/>
    <property type="evidence" value="ECO:0007669"/>
    <property type="project" value="Ensembl"/>
</dbReference>
<dbReference type="Pfam" id="PF18104">
    <property type="entry name" value="Tudor_2"/>
    <property type="match status" value="1"/>
</dbReference>
<keyword evidence="13" id="KW-1185">Reference proteome</keyword>